<dbReference type="GO" id="GO:0005198">
    <property type="term" value="F:structural molecule activity"/>
    <property type="evidence" value="ECO:0007669"/>
    <property type="project" value="InterPro"/>
</dbReference>
<protein>
    <submittedName>
        <fullName evidence="12">Claudin-1-like</fullName>
    </submittedName>
</protein>
<keyword evidence="13" id="KW-1185">Reference proteome</keyword>
<evidence type="ECO:0000256" key="1">
    <source>
        <dbReference type="ARBA" id="ARBA00004435"/>
    </source>
</evidence>
<evidence type="ECO:0000256" key="7">
    <source>
        <dbReference type="ARBA" id="ARBA00022949"/>
    </source>
</evidence>
<sequence>MASSGLQLFGFLLALVGLGATVAATFMVEWKKQTQGNSYHIYEGLWETCSSNEKTICESYESLFKLATEVQATRAVMILGILLSIVAVLVSTIGMKCTHFMDSKPGSKATTAMIGGIMFMISGLLTTIITSWYVTMIVENFHASHHLQSSEFGKAVFVSWAGGVLSMAGGAFLTCRRCGQSRSSESISANHLFPNSSQTSNYV</sequence>
<feature type="transmembrane region" description="Helical" evidence="10">
    <location>
        <begin position="114"/>
        <end position="135"/>
    </location>
</feature>
<dbReference type="OMA" id="FMVEWKK"/>
<evidence type="ECO:0000313" key="12">
    <source>
        <dbReference type="Ensembl" id="ENSSAUP00010067980.1"/>
    </source>
</evidence>
<dbReference type="GO" id="GO:0005923">
    <property type="term" value="C:bicellular tight junction"/>
    <property type="evidence" value="ECO:0007669"/>
    <property type="project" value="UniProtKB-SubCell"/>
</dbReference>
<keyword evidence="7" id="KW-0965">Cell junction</keyword>
<dbReference type="InterPro" id="IPR006187">
    <property type="entry name" value="Claudin"/>
</dbReference>
<feature type="transmembrane region" description="Helical" evidence="10">
    <location>
        <begin position="155"/>
        <end position="175"/>
    </location>
</feature>
<evidence type="ECO:0000256" key="3">
    <source>
        <dbReference type="ARBA" id="ARBA00008295"/>
    </source>
</evidence>
<dbReference type="RefSeq" id="XP_030288341.1">
    <property type="nucleotide sequence ID" value="XM_030432481.1"/>
</dbReference>
<dbReference type="Proteomes" id="UP000472265">
    <property type="component" value="Chromosome 11"/>
</dbReference>
<reference evidence="12" key="3">
    <citation type="submission" date="2025-09" db="UniProtKB">
        <authorList>
            <consortium name="Ensembl"/>
        </authorList>
    </citation>
    <scope>IDENTIFICATION</scope>
</reference>
<evidence type="ECO:0000313" key="13">
    <source>
        <dbReference type="Proteomes" id="UP000472265"/>
    </source>
</evidence>
<dbReference type="Pfam" id="PF00822">
    <property type="entry name" value="PMP22_Claudin"/>
    <property type="match status" value="1"/>
</dbReference>
<dbReference type="InParanoid" id="A0A671YZ10"/>
<dbReference type="GeneTree" id="ENSGT00940000155387"/>
<evidence type="ECO:0000256" key="10">
    <source>
        <dbReference type="SAM" id="Phobius"/>
    </source>
</evidence>
<feature type="chain" id="PRO_5025501649" evidence="11">
    <location>
        <begin position="24"/>
        <end position="203"/>
    </location>
</feature>
<evidence type="ECO:0000256" key="11">
    <source>
        <dbReference type="SAM" id="SignalP"/>
    </source>
</evidence>
<keyword evidence="11" id="KW-0732">Signal</keyword>
<dbReference type="Gene3D" id="1.20.140.150">
    <property type="match status" value="1"/>
</dbReference>
<dbReference type="PRINTS" id="PR01077">
    <property type="entry name" value="CLAUDIN"/>
</dbReference>
<dbReference type="GO" id="GO:0005886">
    <property type="term" value="C:plasma membrane"/>
    <property type="evidence" value="ECO:0007669"/>
    <property type="project" value="UniProtKB-SubCell"/>
</dbReference>
<organism evidence="12 13">
    <name type="scientific">Sparus aurata</name>
    <name type="common">Gilthead sea bream</name>
    <dbReference type="NCBI Taxonomy" id="8175"/>
    <lineage>
        <taxon>Eukaryota</taxon>
        <taxon>Metazoa</taxon>
        <taxon>Chordata</taxon>
        <taxon>Craniata</taxon>
        <taxon>Vertebrata</taxon>
        <taxon>Euteleostomi</taxon>
        <taxon>Actinopterygii</taxon>
        <taxon>Neopterygii</taxon>
        <taxon>Teleostei</taxon>
        <taxon>Neoteleostei</taxon>
        <taxon>Acanthomorphata</taxon>
        <taxon>Eupercaria</taxon>
        <taxon>Spariformes</taxon>
        <taxon>Sparidae</taxon>
        <taxon>Sparus</taxon>
    </lineage>
</organism>
<dbReference type="Ensembl" id="ENSSAUT00010071151.1">
    <property type="protein sequence ID" value="ENSSAUP00010067980.1"/>
    <property type="gene ID" value="ENSSAUG00010027024.1"/>
</dbReference>
<comment type="subcellular location">
    <subcellularLocation>
        <location evidence="1">Cell junction</location>
        <location evidence="1">Tight junction</location>
    </subcellularLocation>
    <subcellularLocation>
        <location evidence="2">Cell membrane</location>
        <topology evidence="2">Multi-pass membrane protein</topology>
    </subcellularLocation>
</comment>
<dbReference type="InterPro" id="IPR004031">
    <property type="entry name" value="PMP22/EMP/MP20/Claudin"/>
</dbReference>
<reference evidence="12" key="1">
    <citation type="submission" date="2021-04" db="EMBL/GenBank/DDBJ databases">
        <authorList>
            <consortium name="Wellcome Sanger Institute Data Sharing"/>
        </authorList>
    </citation>
    <scope>NUCLEOTIDE SEQUENCE [LARGE SCALE GENOMIC DNA]</scope>
</reference>
<dbReference type="AlphaFoldDB" id="A0A671YZ10"/>
<accession>A0A671YZ10</accession>
<dbReference type="PANTHER" id="PTHR12002">
    <property type="entry name" value="CLAUDIN"/>
    <property type="match status" value="1"/>
</dbReference>
<feature type="transmembrane region" description="Helical" evidence="10">
    <location>
        <begin position="72"/>
        <end position="93"/>
    </location>
</feature>
<feature type="signal peptide" evidence="11">
    <location>
        <begin position="1"/>
        <end position="23"/>
    </location>
</feature>
<keyword evidence="4" id="KW-0796">Tight junction</keyword>
<evidence type="ECO:0000256" key="8">
    <source>
        <dbReference type="ARBA" id="ARBA00022989"/>
    </source>
</evidence>
<keyword evidence="5" id="KW-1003">Cell membrane</keyword>
<evidence type="ECO:0000256" key="2">
    <source>
        <dbReference type="ARBA" id="ARBA00004651"/>
    </source>
</evidence>
<evidence type="ECO:0000256" key="4">
    <source>
        <dbReference type="ARBA" id="ARBA00022427"/>
    </source>
</evidence>
<evidence type="ECO:0000256" key="5">
    <source>
        <dbReference type="ARBA" id="ARBA00022475"/>
    </source>
</evidence>
<reference evidence="12" key="2">
    <citation type="submission" date="2025-08" db="UniProtKB">
        <authorList>
            <consortium name="Ensembl"/>
        </authorList>
    </citation>
    <scope>IDENTIFICATION</scope>
</reference>
<dbReference type="GeneID" id="115590970"/>
<keyword evidence="8 10" id="KW-1133">Transmembrane helix</keyword>
<proteinExistence type="inferred from homology"/>
<evidence type="ECO:0000256" key="9">
    <source>
        <dbReference type="ARBA" id="ARBA00023136"/>
    </source>
</evidence>
<gene>
    <name evidence="12" type="primary">LOC115590970</name>
</gene>
<evidence type="ECO:0000256" key="6">
    <source>
        <dbReference type="ARBA" id="ARBA00022692"/>
    </source>
</evidence>
<name>A0A671YZ10_SPAAU</name>
<dbReference type="OrthoDB" id="8928700at2759"/>
<keyword evidence="9 10" id="KW-0472">Membrane</keyword>
<comment type="similarity">
    <text evidence="3">Belongs to the claudin family.</text>
</comment>
<keyword evidence="6 10" id="KW-0812">Transmembrane</keyword>